<proteinExistence type="predicted"/>
<dbReference type="AlphaFoldDB" id="A0A0D0A227"/>
<evidence type="ECO:0000313" key="1">
    <source>
        <dbReference type="EMBL" id="KIK35811.1"/>
    </source>
</evidence>
<dbReference type="OrthoDB" id="3247418at2759"/>
<dbReference type="HOGENOM" id="CLU_081367_2_0_1"/>
<reference evidence="1 2" key="1">
    <citation type="submission" date="2014-04" db="EMBL/GenBank/DDBJ databases">
        <authorList>
            <consortium name="DOE Joint Genome Institute"/>
            <person name="Kuo A."/>
            <person name="Ruytinx J."/>
            <person name="Rineau F."/>
            <person name="Colpaert J."/>
            <person name="Kohler A."/>
            <person name="Nagy L.G."/>
            <person name="Floudas D."/>
            <person name="Copeland A."/>
            <person name="Barry K.W."/>
            <person name="Cichocki N."/>
            <person name="Veneault-Fourrey C."/>
            <person name="LaButti K."/>
            <person name="Lindquist E.A."/>
            <person name="Lipzen A."/>
            <person name="Lundell T."/>
            <person name="Morin E."/>
            <person name="Murat C."/>
            <person name="Sun H."/>
            <person name="Tunlid A."/>
            <person name="Henrissat B."/>
            <person name="Grigoriev I.V."/>
            <person name="Hibbett D.S."/>
            <person name="Martin F."/>
            <person name="Nordberg H.P."/>
            <person name="Cantor M.N."/>
            <person name="Hua S.X."/>
        </authorList>
    </citation>
    <scope>NUCLEOTIDE SEQUENCE [LARGE SCALE GENOMIC DNA]</scope>
    <source>
        <strain evidence="1 2">UH-Slu-Lm8-n1</strain>
    </source>
</reference>
<dbReference type="EMBL" id="KN835587">
    <property type="protein sequence ID" value="KIK35811.1"/>
    <property type="molecule type" value="Genomic_DNA"/>
</dbReference>
<feature type="non-terminal residue" evidence="1">
    <location>
        <position position="1"/>
    </location>
</feature>
<reference evidence="2" key="2">
    <citation type="submission" date="2015-01" db="EMBL/GenBank/DDBJ databases">
        <title>Evolutionary Origins and Diversification of the Mycorrhizal Mutualists.</title>
        <authorList>
            <consortium name="DOE Joint Genome Institute"/>
            <consortium name="Mycorrhizal Genomics Consortium"/>
            <person name="Kohler A."/>
            <person name="Kuo A."/>
            <person name="Nagy L.G."/>
            <person name="Floudas D."/>
            <person name="Copeland A."/>
            <person name="Barry K.W."/>
            <person name="Cichocki N."/>
            <person name="Veneault-Fourrey C."/>
            <person name="LaButti K."/>
            <person name="Lindquist E.A."/>
            <person name="Lipzen A."/>
            <person name="Lundell T."/>
            <person name="Morin E."/>
            <person name="Murat C."/>
            <person name="Riley R."/>
            <person name="Ohm R."/>
            <person name="Sun H."/>
            <person name="Tunlid A."/>
            <person name="Henrissat B."/>
            <person name="Grigoriev I.V."/>
            <person name="Hibbett D.S."/>
            <person name="Martin F."/>
        </authorList>
    </citation>
    <scope>NUCLEOTIDE SEQUENCE [LARGE SCALE GENOMIC DNA]</scope>
    <source>
        <strain evidence="2">UH-Slu-Lm8-n1</strain>
    </source>
</reference>
<keyword evidence="2" id="KW-1185">Reference proteome</keyword>
<evidence type="ECO:0000313" key="2">
    <source>
        <dbReference type="Proteomes" id="UP000054485"/>
    </source>
</evidence>
<organism evidence="1 2">
    <name type="scientific">Suillus luteus UH-Slu-Lm8-n1</name>
    <dbReference type="NCBI Taxonomy" id="930992"/>
    <lineage>
        <taxon>Eukaryota</taxon>
        <taxon>Fungi</taxon>
        <taxon>Dikarya</taxon>
        <taxon>Basidiomycota</taxon>
        <taxon>Agaricomycotina</taxon>
        <taxon>Agaricomycetes</taxon>
        <taxon>Agaricomycetidae</taxon>
        <taxon>Boletales</taxon>
        <taxon>Suillineae</taxon>
        <taxon>Suillaceae</taxon>
        <taxon>Suillus</taxon>
    </lineage>
</organism>
<dbReference type="InParanoid" id="A0A0D0A227"/>
<protein>
    <submittedName>
        <fullName evidence="1">Uncharacterized protein</fullName>
    </submittedName>
</protein>
<dbReference type="STRING" id="930992.A0A0D0A227"/>
<dbReference type="Proteomes" id="UP000054485">
    <property type="component" value="Unassembled WGS sequence"/>
</dbReference>
<accession>A0A0D0A227</accession>
<feature type="non-terminal residue" evidence="1">
    <location>
        <position position="84"/>
    </location>
</feature>
<name>A0A0D0A227_9AGAM</name>
<gene>
    <name evidence="1" type="ORF">CY34DRAFT_65722</name>
</gene>
<sequence>VRDVIQQIIFPSWFTQVSSDFGSASARTMKADEWHSLITVYIPIALVSLWGAGTSHTSDEVSTHLRAVLDHTMELICPVYLACA</sequence>